<dbReference type="HAMAP" id="MF_00460">
    <property type="entry name" value="UPF0125_RnfH"/>
    <property type="match status" value="1"/>
</dbReference>
<dbReference type="PANTHER" id="PTHR37483">
    <property type="entry name" value="UPF0125 PROTEIN RATB"/>
    <property type="match status" value="1"/>
</dbReference>
<dbReference type="InterPro" id="IPR016155">
    <property type="entry name" value="Mopterin_synth/thiamin_S_b"/>
</dbReference>
<gene>
    <name evidence="3" type="ORF">C8D93_101647</name>
</gene>
<evidence type="ECO:0000256" key="2">
    <source>
        <dbReference type="HAMAP-Rule" id="MF_00460"/>
    </source>
</evidence>
<keyword evidence="4" id="KW-1185">Reference proteome</keyword>
<organism evidence="3 4">
    <name type="scientific">Sinimarinibacterium flocculans</name>
    <dbReference type="NCBI Taxonomy" id="985250"/>
    <lineage>
        <taxon>Bacteria</taxon>
        <taxon>Pseudomonadati</taxon>
        <taxon>Pseudomonadota</taxon>
        <taxon>Gammaproteobacteria</taxon>
        <taxon>Nevskiales</taxon>
        <taxon>Nevskiaceae</taxon>
        <taxon>Sinimarinibacterium</taxon>
    </lineage>
</organism>
<evidence type="ECO:0000256" key="1">
    <source>
        <dbReference type="ARBA" id="ARBA00010645"/>
    </source>
</evidence>
<dbReference type="OrthoDB" id="9796575at2"/>
<dbReference type="RefSeq" id="WP_110263696.1">
    <property type="nucleotide sequence ID" value="NZ_CAKZQT010000007.1"/>
</dbReference>
<accession>A0A318EL37</accession>
<evidence type="ECO:0000313" key="4">
    <source>
        <dbReference type="Proteomes" id="UP000248330"/>
    </source>
</evidence>
<dbReference type="AlphaFoldDB" id="A0A318EL37"/>
<protein>
    <recommendedName>
        <fullName evidence="2">UPF0125 protein C8D93_101647</fullName>
    </recommendedName>
</protein>
<evidence type="ECO:0000313" key="3">
    <source>
        <dbReference type="EMBL" id="PXV71592.1"/>
    </source>
</evidence>
<dbReference type="InterPro" id="IPR037021">
    <property type="entry name" value="RnfH_sf"/>
</dbReference>
<name>A0A318EL37_9GAMM</name>
<dbReference type="EMBL" id="QICN01000001">
    <property type="protein sequence ID" value="PXV71592.1"/>
    <property type="molecule type" value="Genomic_DNA"/>
</dbReference>
<proteinExistence type="inferred from homology"/>
<dbReference type="SUPFAM" id="SSF54285">
    <property type="entry name" value="MoaD/ThiS"/>
    <property type="match status" value="1"/>
</dbReference>
<dbReference type="NCBIfam" id="NF002490">
    <property type="entry name" value="PRK01777.1"/>
    <property type="match status" value="1"/>
</dbReference>
<comment type="similarity">
    <text evidence="1 2">Belongs to the UPF0125 (RnfH) family.</text>
</comment>
<dbReference type="Pfam" id="PF03658">
    <property type="entry name" value="Ub-RnfH"/>
    <property type="match status" value="1"/>
</dbReference>
<dbReference type="Gene3D" id="3.10.20.280">
    <property type="entry name" value="RnfH-like"/>
    <property type="match status" value="1"/>
</dbReference>
<reference evidence="3 4" key="1">
    <citation type="submission" date="2018-04" db="EMBL/GenBank/DDBJ databases">
        <title>Genomic Encyclopedia of Type Strains, Phase IV (KMG-IV): sequencing the most valuable type-strain genomes for metagenomic binning, comparative biology and taxonomic classification.</title>
        <authorList>
            <person name="Goeker M."/>
        </authorList>
    </citation>
    <scope>NUCLEOTIDE SEQUENCE [LARGE SCALE GENOMIC DNA]</scope>
    <source>
        <strain evidence="3 4">DSM 104150</strain>
    </source>
</reference>
<dbReference type="InterPro" id="IPR005346">
    <property type="entry name" value="RnfH"/>
</dbReference>
<dbReference type="Proteomes" id="UP000248330">
    <property type="component" value="Unassembled WGS sequence"/>
</dbReference>
<comment type="caution">
    <text evidence="3">The sequence shown here is derived from an EMBL/GenBank/DDBJ whole genome shotgun (WGS) entry which is preliminary data.</text>
</comment>
<dbReference type="PANTHER" id="PTHR37483:SF1">
    <property type="entry name" value="UPF0125 PROTEIN RATB"/>
    <property type="match status" value="1"/>
</dbReference>
<sequence length="99" mass="11134">MSEGDLIQIEVAYALPSEQVILKIDVSPGATVREAIERSGILRRFPEIDLETNRVGRWSHVVALDAPVRAADRIEIYRPLIADPKQMRRERAARSKKAG</sequence>